<name>Q26668_9DIPT</name>
<reference evidence="1" key="2">
    <citation type="submission" date="1993-01" db="EMBL/GenBank/DDBJ databases">
        <authorList>
            <person name="Flook P.K."/>
        </authorList>
    </citation>
    <scope>NUCLEOTIDE SEQUENCE</scope>
</reference>
<sequence length="51" mass="6172">NSRGKDKQIQFYFSKVSFWSENRLKNFKTSNLAKLILMKNCLYTNFIKTNY</sequence>
<accession>Q26668</accession>
<reference evidence="1" key="1">
    <citation type="journal article" date="1992" name="Med. Vet. Entomol.">
        <title>DNA probes for the identification of members of the Simulium damnosum complex (Diptera: Simuliidae).</title>
        <authorList>
            <person name="Post R.J."/>
            <person name="Flook P.K."/>
        </authorList>
    </citation>
    <scope>NUCLEOTIDE SEQUENCE</scope>
</reference>
<evidence type="ECO:0000313" key="1">
    <source>
        <dbReference type="EMBL" id="CAA49990.1"/>
    </source>
</evidence>
<proteinExistence type="predicted"/>
<organism evidence="1">
    <name type="scientific">Simulium leonense</name>
    <dbReference type="NCBI Taxonomy" id="37339"/>
    <lineage>
        <taxon>Eukaryota</taxon>
        <taxon>Metazoa</taxon>
        <taxon>Ecdysozoa</taxon>
        <taxon>Arthropoda</taxon>
        <taxon>Hexapoda</taxon>
        <taxon>Insecta</taxon>
        <taxon>Pterygota</taxon>
        <taxon>Neoptera</taxon>
        <taxon>Endopterygota</taxon>
        <taxon>Diptera</taxon>
        <taxon>Nematocera</taxon>
        <taxon>Chironomoidea</taxon>
        <taxon>Simuliidae</taxon>
        <taxon>Simulium</taxon>
    </lineage>
</organism>
<dbReference type="PIR" id="S31762">
    <property type="entry name" value="S31762"/>
</dbReference>
<dbReference type="EMBL" id="X70645">
    <property type="protein sequence ID" value="CAA49990.1"/>
    <property type="molecule type" value="Genomic_DNA"/>
</dbReference>
<feature type="non-terminal residue" evidence="1">
    <location>
        <position position="1"/>
    </location>
</feature>
<dbReference type="AlphaFoldDB" id="Q26668"/>
<protein>
    <submittedName>
        <fullName evidence="1">S.soubrense 'B' repetitive DNA sequence</fullName>
    </submittedName>
</protein>